<dbReference type="SUPFAM" id="SSF54001">
    <property type="entry name" value="Cysteine proteinases"/>
    <property type="match status" value="1"/>
</dbReference>
<feature type="transmembrane region" description="Helical" evidence="2">
    <location>
        <begin position="34"/>
        <end position="64"/>
    </location>
</feature>
<feature type="domain" description="Transglutaminase-like" evidence="3">
    <location>
        <begin position="442"/>
        <end position="513"/>
    </location>
</feature>
<sequence>MNHSSSMADLSATLAPESLRQRLAALPRDARDTLFLLAVIAWVLLPQASHTPWWTSAFAASLLLWRGQLAWKAAPLPGRMVLAGLLLVAVAATWATHRTLVGRDAGVTLVVLLLALKTLELRARRDAMVVFFLGFFALLSNFFHSQSPLMALAMIAGLVGLLTALVNAHMTAGKPPLLQALRTAALLTLCGAPVMLALFMFFPRMAPLWGVASADLAGRSGLSENMRVGEVASLALDDSVALRLRFLTPGGTAPPAAALYFRGPVLAHFDGRNWSAWQADPAASALEMPQLRVSGEPLRYEMLIEPSKRRWLTLLDAARDAPQLPEGASVGRARMGGELQWITQRPITDVLRVHAQSHTQFQYGPREATPELQRYLQLPPEGSPGGNPRTRALGQQLLASMAGPRYTPALVQKALERLRSGGYVYTLEPGVVDALHTADDFWFDSKQGFCEHIASAFAVLMRSMGVPARIVTGYQGGERNAVDGYWTVRNSDAHAWAEVWVAGQGWTRVDPTAAVSPARVGQFQRLQAPRGALASAMGNLVDTGTLQALRAFWEAANHRWNQWVINYTQSRQLHLLQGLGLQSPDWTDLLRLLGASLGTLALLWLLWARMTRPRPDAWSQLLGEARARLQRSGIAAGPATSARAMALQVQARWQTTHEPWARAMGQWLLDMEKLRYAPRPQPDCVAELASLRRRWRQLRALPWPPATQACADKPDVNPPAAAGLHSSATS</sequence>
<keyword evidence="2" id="KW-0812">Transmembrane</keyword>
<feature type="transmembrane region" description="Helical" evidence="2">
    <location>
        <begin position="180"/>
        <end position="202"/>
    </location>
</feature>
<reference evidence="5" key="1">
    <citation type="journal article" date="2019" name="Int. J. Syst. Evol. Microbiol.">
        <title>The Global Catalogue of Microorganisms (GCM) 10K type strain sequencing project: providing services to taxonomists for standard genome sequencing and annotation.</title>
        <authorList>
            <consortium name="The Broad Institute Genomics Platform"/>
            <consortium name="The Broad Institute Genome Sequencing Center for Infectious Disease"/>
            <person name="Wu L."/>
            <person name="Ma J."/>
        </authorList>
    </citation>
    <scope>NUCLEOTIDE SEQUENCE [LARGE SCALE GENOMIC DNA]</scope>
    <source>
        <strain evidence="5">TISTR 1906</strain>
    </source>
</reference>
<dbReference type="PANTHER" id="PTHR42736:SF1">
    <property type="entry name" value="PROTEIN-GLUTAMINE GAMMA-GLUTAMYLTRANSFERASE"/>
    <property type="match status" value="1"/>
</dbReference>
<gene>
    <name evidence="4" type="ORF">ACFSW6_19295</name>
</gene>
<dbReference type="InterPro" id="IPR021878">
    <property type="entry name" value="TgpA_N"/>
</dbReference>
<feature type="region of interest" description="Disordered" evidence="1">
    <location>
        <begin position="706"/>
        <end position="730"/>
    </location>
</feature>
<evidence type="ECO:0000256" key="1">
    <source>
        <dbReference type="SAM" id="MobiDB-lite"/>
    </source>
</evidence>
<dbReference type="Pfam" id="PF11992">
    <property type="entry name" value="TgpA_N"/>
    <property type="match status" value="1"/>
</dbReference>
<keyword evidence="2" id="KW-1133">Transmembrane helix</keyword>
<dbReference type="InterPro" id="IPR038765">
    <property type="entry name" value="Papain-like_cys_pep_sf"/>
</dbReference>
<dbReference type="SMART" id="SM00460">
    <property type="entry name" value="TGc"/>
    <property type="match status" value="1"/>
</dbReference>
<dbReference type="Proteomes" id="UP001597463">
    <property type="component" value="Unassembled WGS sequence"/>
</dbReference>
<keyword evidence="2" id="KW-0472">Membrane</keyword>
<accession>A0ABW5UTG7</accession>
<name>A0ABW5UTG7_9BURK</name>
<feature type="transmembrane region" description="Helical" evidence="2">
    <location>
        <begin position="76"/>
        <end position="94"/>
    </location>
</feature>
<dbReference type="InterPro" id="IPR052901">
    <property type="entry name" value="Bact_TGase-like"/>
</dbReference>
<dbReference type="EMBL" id="JBHUMV010000010">
    <property type="protein sequence ID" value="MFD2756223.1"/>
    <property type="molecule type" value="Genomic_DNA"/>
</dbReference>
<evidence type="ECO:0000313" key="5">
    <source>
        <dbReference type="Proteomes" id="UP001597463"/>
    </source>
</evidence>
<evidence type="ECO:0000313" key="4">
    <source>
        <dbReference type="EMBL" id="MFD2756223.1"/>
    </source>
</evidence>
<feature type="transmembrane region" description="Helical" evidence="2">
    <location>
        <begin position="149"/>
        <end position="168"/>
    </location>
</feature>
<proteinExistence type="predicted"/>
<keyword evidence="5" id="KW-1185">Reference proteome</keyword>
<dbReference type="PANTHER" id="PTHR42736">
    <property type="entry name" value="PROTEIN-GLUTAMINE GAMMA-GLUTAMYLTRANSFERASE"/>
    <property type="match status" value="1"/>
</dbReference>
<organism evidence="4 5">
    <name type="scientific">Comamonas terrae</name>
    <dbReference type="NCBI Taxonomy" id="673548"/>
    <lineage>
        <taxon>Bacteria</taxon>
        <taxon>Pseudomonadati</taxon>
        <taxon>Pseudomonadota</taxon>
        <taxon>Betaproteobacteria</taxon>
        <taxon>Burkholderiales</taxon>
        <taxon>Comamonadaceae</taxon>
        <taxon>Comamonas</taxon>
    </lineage>
</organism>
<evidence type="ECO:0000256" key="2">
    <source>
        <dbReference type="SAM" id="Phobius"/>
    </source>
</evidence>
<dbReference type="RefSeq" id="WP_083526604.1">
    <property type="nucleotide sequence ID" value="NZ_BCNT01000006.1"/>
</dbReference>
<protein>
    <submittedName>
        <fullName evidence="4">TransglutaminaseTgpA domain-containing protein</fullName>
    </submittedName>
</protein>
<dbReference type="Pfam" id="PF01841">
    <property type="entry name" value="Transglut_core"/>
    <property type="match status" value="1"/>
</dbReference>
<comment type="caution">
    <text evidence="4">The sequence shown here is derived from an EMBL/GenBank/DDBJ whole genome shotgun (WGS) entry which is preliminary data.</text>
</comment>
<dbReference type="InterPro" id="IPR002931">
    <property type="entry name" value="Transglutaminase-like"/>
</dbReference>
<evidence type="ECO:0000259" key="3">
    <source>
        <dbReference type="SMART" id="SM00460"/>
    </source>
</evidence>
<dbReference type="Gene3D" id="3.10.620.30">
    <property type="match status" value="1"/>
</dbReference>
<feature type="transmembrane region" description="Helical" evidence="2">
    <location>
        <begin position="126"/>
        <end position="143"/>
    </location>
</feature>